<dbReference type="PANTHER" id="PTHR31551:SF1">
    <property type="entry name" value="COILED-COIL DOMAIN-CONTAINING PROTEIN 12"/>
    <property type="match status" value="1"/>
</dbReference>
<evidence type="ECO:0000313" key="3">
    <source>
        <dbReference type="Proteomes" id="UP001375240"/>
    </source>
</evidence>
<feature type="compositionally biased region" description="Basic and acidic residues" evidence="1">
    <location>
        <begin position="166"/>
        <end position="181"/>
    </location>
</feature>
<evidence type="ECO:0008006" key="4">
    <source>
        <dbReference type="Google" id="ProtNLM"/>
    </source>
</evidence>
<reference evidence="2 3" key="1">
    <citation type="submission" date="2019-10" db="EMBL/GenBank/DDBJ databases">
        <authorList>
            <person name="Palmer J.M."/>
        </authorList>
    </citation>
    <scope>NUCLEOTIDE SEQUENCE [LARGE SCALE GENOMIC DNA]</scope>
    <source>
        <strain evidence="2 3">TWF696</strain>
    </source>
</reference>
<feature type="region of interest" description="Disordered" evidence="1">
    <location>
        <begin position="150"/>
        <end position="181"/>
    </location>
</feature>
<dbReference type="EMBL" id="JAVHNQ010000009">
    <property type="protein sequence ID" value="KAK6339119.1"/>
    <property type="molecule type" value="Genomic_DNA"/>
</dbReference>
<comment type="caution">
    <text evidence="2">The sequence shown here is derived from an EMBL/GenBank/DDBJ whole genome shotgun (WGS) entry which is preliminary data.</text>
</comment>
<dbReference type="Proteomes" id="UP001375240">
    <property type="component" value="Unassembled WGS sequence"/>
</dbReference>
<feature type="compositionally biased region" description="Polar residues" evidence="1">
    <location>
        <begin position="150"/>
        <end position="160"/>
    </location>
</feature>
<accession>A0AAV9UFJ5</accession>
<name>A0AAV9UFJ5_9PEZI</name>
<dbReference type="AlphaFoldDB" id="A0AAV9UFJ5"/>
<dbReference type="Pfam" id="PF08315">
    <property type="entry name" value="cwf18"/>
    <property type="match status" value="1"/>
</dbReference>
<organism evidence="2 3">
    <name type="scientific">Orbilia brochopaga</name>
    <dbReference type="NCBI Taxonomy" id="3140254"/>
    <lineage>
        <taxon>Eukaryota</taxon>
        <taxon>Fungi</taxon>
        <taxon>Dikarya</taxon>
        <taxon>Ascomycota</taxon>
        <taxon>Pezizomycotina</taxon>
        <taxon>Orbiliomycetes</taxon>
        <taxon>Orbiliales</taxon>
        <taxon>Orbiliaceae</taxon>
        <taxon>Orbilia</taxon>
    </lineage>
</organism>
<feature type="region of interest" description="Disordered" evidence="1">
    <location>
        <begin position="17"/>
        <end position="47"/>
    </location>
</feature>
<dbReference type="GO" id="GO:0071014">
    <property type="term" value="C:post-mRNA release spliceosomal complex"/>
    <property type="evidence" value="ECO:0007669"/>
    <property type="project" value="TreeGrafter"/>
</dbReference>
<keyword evidence="3" id="KW-1185">Reference proteome</keyword>
<gene>
    <name evidence="2" type="ORF">TWF696_009900</name>
</gene>
<dbReference type="InterPro" id="IPR013169">
    <property type="entry name" value="mRNA_splic_Cwf18-like"/>
</dbReference>
<evidence type="ECO:0000256" key="1">
    <source>
        <dbReference type="SAM" id="MobiDB-lite"/>
    </source>
</evidence>
<dbReference type="PANTHER" id="PTHR31551">
    <property type="entry name" value="PRE-MRNA-SPLICING FACTOR CWF18"/>
    <property type="match status" value="1"/>
</dbReference>
<evidence type="ECO:0000313" key="2">
    <source>
        <dbReference type="EMBL" id="KAK6339119.1"/>
    </source>
</evidence>
<sequence length="181" mass="20355">MDLPLEAQTNARKERLAKLRGMKRKQQDPEAADSLTGADSMEPGEMNASTVILSGRNYDFEAKAPKLGYDLAPTDNHETLESQAARIAIETRKTIDDEDTTDKTIDLLSLQPKKPNWDLKRDVDQKLVRLEHLTDNAIARILRDRILQSQTAAGSTNTENLAGLIRQREKEEEKEGKEEEG</sequence>
<proteinExistence type="predicted"/>
<dbReference type="GO" id="GO:0005684">
    <property type="term" value="C:U2-type spliceosomal complex"/>
    <property type="evidence" value="ECO:0007669"/>
    <property type="project" value="TreeGrafter"/>
</dbReference>
<protein>
    <recommendedName>
        <fullName evidence="4">Cwf18 pre-mRNA splicing factor</fullName>
    </recommendedName>
</protein>